<dbReference type="AlphaFoldDB" id="A0A2R3Z3C8"/>
<organism evidence="1 2">
    <name type="scientific">Christiangramia fulva</name>
    <dbReference type="NCBI Taxonomy" id="2126553"/>
    <lineage>
        <taxon>Bacteria</taxon>
        <taxon>Pseudomonadati</taxon>
        <taxon>Bacteroidota</taxon>
        <taxon>Flavobacteriia</taxon>
        <taxon>Flavobacteriales</taxon>
        <taxon>Flavobacteriaceae</taxon>
        <taxon>Christiangramia</taxon>
    </lineage>
</organism>
<evidence type="ECO:0000313" key="2">
    <source>
        <dbReference type="Proteomes" id="UP000241507"/>
    </source>
</evidence>
<keyword evidence="2" id="KW-1185">Reference proteome</keyword>
<sequence length="86" mass="10124">MLKPDHFCKFLNSLVKEYHFVIISTHPASKERKEAGKIYELIPKYVQDYSNEALNLNKLAPQTLHFLKLRGLKVPTKRVWKNSLEK</sequence>
<reference evidence="2" key="1">
    <citation type="submission" date="2018-03" db="EMBL/GenBank/DDBJ databases">
        <title>Gramella fulva sp. nov., isolated from a dry surface of tidal flat.</title>
        <authorList>
            <person name="Hwang S.H."/>
            <person name="Hwang W.M."/>
            <person name="Kang K."/>
            <person name="Ahn T.-Y."/>
        </authorList>
    </citation>
    <scope>NUCLEOTIDE SEQUENCE [LARGE SCALE GENOMIC DNA]</scope>
    <source>
        <strain evidence="2">SH35</strain>
    </source>
</reference>
<accession>A0A2R3Z3C8</accession>
<gene>
    <name evidence="1" type="ORF">C7S20_05510</name>
</gene>
<dbReference type="RefSeq" id="WP_107011543.1">
    <property type="nucleotide sequence ID" value="NZ_CP028136.1"/>
</dbReference>
<proteinExistence type="predicted"/>
<name>A0A2R3Z3C8_9FLAO</name>
<dbReference type="EMBL" id="CP028136">
    <property type="protein sequence ID" value="AVR44765.1"/>
    <property type="molecule type" value="Genomic_DNA"/>
</dbReference>
<dbReference type="Proteomes" id="UP000241507">
    <property type="component" value="Chromosome"/>
</dbReference>
<dbReference type="KEGG" id="grs:C7S20_05510"/>
<evidence type="ECO:0000313" key="1">
    <source>
        <dbReference type="EMBL" id="AVR44765.1"/>
    </source>
</evidence>
<protein>
    <submittedName>
        <fullName evidence="1">Uncharacterized protein</fullName>
    </submittedName>
</protein>